<evidence type="ECO:0000313" key="1">
    <source>
        <dbReference type="EMBL" id="TQM22816.1"/>
    </source>
</evidence>
<reference evidence="1 2" key="1">
    <citation type="submission" date="2019-06" db="EMBL/GenBank/DDBJ databases">
        <title>Sorghum-associated microbial communities from plants grown in Nebraska, USA.</title>
        <authorList>
            <person name="Schachtman D."/>
        </authorList>
    </citation>
    <scope>NUCLEOTIDE SEQUENCE [LARGE SCALE GENOMIC DNA]</scope>
    <source>
        <strain evidence="1 2">110</strain>
    </source>
</reference>
<dbReference type="EMBL" id="VFPD01000001">
    <property type="protein sequence ID" value="TQM22816.1"/>
    <property type="molecule type" value="Genomic_DNA"/>
</dbReference>
<gene>
    <name evidence="1" type="ORF">FB551_2537</name>
</gene>
<organism evidence="1 2">
    <name type="scientific">Chryseobacterium aquifrigidense</name>
    <dbReference type="NCBI Taxonomy" id="558021"/>
    <lineage>
        <taxon>Bacteria</taxon>
        <taxon>Pseudomonadati</taxon>
        <taxon>Bacteroidota</taxon>
        <taxon>Flavobacteriia</taxon>
        <taxon>Flavobacteriales</taxon>
        <taxon>Weeksellaceae</taxon>
        <taxon>Chryseobacterium group</taxon>
        <taxon>Chryseobacterium</taxon>
    </lineage>
</organism>
<name>A0A543EMK3_9FLAO</name>
<comment type="caution">
    <text evidence="1">The sequence shown here is derived from an EMBL/GenBank/DDBJ whole genome shotgun (WGS) entry which is preliminary data.</text>
</comment>
<proteinExistence type="predicted"/>
<dbReference type="AlphaFoldDB" id="A0A543EMK3"/>
<sequence length="249" mass="28723">MFLFVVDTKVRQGYDNSLSVVFRIVKKYFFFLKILIPTFALEEKYINKEIAIIRIMKKYILPVITAFLLVSCNKIEEKIDQTVQKTTETVQQKTQQVVEEAVKKTVNESINSITNSEDVKFNTVFPGTEAAIVSEEKGKKIRIPGRPQGYILKYKADIAVLLPFLEGQPTSDEKKSDKTARKIDGQNIIDKISFISKFLPDNTFDTKVLEDLKSDKNIQYYKLKRFPNSSTIIYNPKNQTIIQYVEVNK</sequence>
<protein>
    <submittedName>
        <fullName evidence="1">Uncharacterized protein</fullName>
    </submittedName>
</protein>
<dbReference type="Proteomes" id="UP000316437">
    <property type="component" value="Unassembled WGS sequence"/>
</dbReference>
<keyword evidence="2" id="KW-1185">Reference proteome</keyword>
<evidence type="ECO:0000313" key="2">
    <source>
        <dbReference type="Proteomes" id="UP000316437"/>
    </source>
</evidence>
<accession>A0A543EMK3</accession>